<evidence type="ECO:0008006" key="3">
    <source>
        <dbReference type="Google" id="ProtNLM"/>
    </source>
</evidence>
<dbReference type="PANTHER" id="PTHR10775:SF193">
    <property type="entry name" value="DUF4216 DOMAIN-CONTAINING PROTEIN"/>
    <property type="match status" value="1"/>
</dbReference>
<dbReference type="PANTHER" id="PTHR10775">
    <property type="entry name" value="OS08G0208400 PROTEIN"/>
    <property type="match status" value="1"/>
</dbReference>
<dbReference type="OrthoDB" id="1264970at2759"/>
<dbReference type="Proteomes" id="UP000257109">
    <property type="component" value="Unassembled WGS sequence"/>
</dbReference>
<accession>A0A371HB67</accession>
<reference evidence="1" key="1">
    <citation type="submission" date="2018-05" db="EMBL/GenBank/DDBJ databases">
        <title>Draft genome of Mucuna pruriens seed.</title>
        <authorList>
            <person name="Nnadi N.E."/>
            <person name="Vos R."/>
            <person name="Hasami M.H."/>
            <person name="Devisetty U.K."/>
            <person name="Aguiy J.C."/>
        </authorList>
    </citation>
    <scope>NUCLEOTIDE SEQUENCE [LARGE SCALE GENOMIC DNA]</scope>
    <source>
        <strain evidence="1">JCA_2017</strain>
    </source>
</reference>
<dbReference type="Pfam" id="PF02992">
    <property type="entry name" value="Transposase_21"/>
    <property type="match status" value="1"/>
</dbReference>
<evidence type="ECO:0000313" key="1">
    <source>
        <dbReference type="EMBL" id="RDY00010.1"/>
    </source>
</evidence>
<organism evidence="1 2">
    <name type="scientific">Mucuna pruriens</name>
    <name type="common">Velvet bean</name>
    <name type="synonym">Dolichos pruriens</name>
    <dbReference type="NCBI Taxonomy" id="157652"/>
    <lineage>
        <taxon>Eukaryota</taxon>
        <taxon>Viridiplantae</taxon>
        <taxon>Streptophyta</taxon>
        <taxon>Embryophyta</taxon>
        <taxon>Tracheophyta</taxon>
        <taxon>Spermatophyta</taxon>
        <taxon>Magnoliopsida</taxon>
        <taxon>eudicotyledons</taxon>
        <taxon>Gunneridae</taxon>
        <taxon>Pentapetalae</taxon>
        <taxon>rosids</taxon>
        <taxon>fabids</taxon>
        <taxon>Fabales</taxon>
        <taxon>Fabaceae</taxon>
        <taxon>Papilionoideae</taxon>
        <taxon>50 kb inversion clade</taxon>
        <taxon>NPAAA clade</taxon>
        <taxon>indigoferoid/millettioid clade</taxon>
        <taxon>Phaseoleae</taxon>
        <taxon>Mucuna</taxon>
    </lineage>
</organism>
<dbReference type="InterPro" id="IPR004242">
    <property type="entry name" value="Transposase_21"/>
</dbReference>
<dbReference type="AlphaFoldDB" id="A0A371HB67"/>
<sequence>MLNSAQQPLWPGCKTTSELSAAITMLSLKSKHNMSQACFNDVMKFMKESSHPENVIPSNFRETKKLVAGLGLLRIKIDYCIDGCMLYYKDDSTLRQCKFCEKPRYKARNVSKKNSKDVPYKRLHYLPLIPRLQRLYASVRSAEHMRWHYENRREEGVLCHPSDGEAWKHFDKLYPEFASEPRNVRLGLCVDGFTPFSQSITPYSCWPIIVTPYNLPPKLCMIPPYMFLSLINAYRQKPKGKIDQNFRLRATLIWTIHDFPTNGMLFRWSTTRKLACSFLPHNHAFRRNNDAFYKNRIEENEPPSRLSEYCNRKELLLKNPNGNYVKPKAKFCLSNEQKNDVCEWVKGLKMPDGYASNISRCVDIKSTRLFGMKSHDCHIFMECLLPIALSVLPEPIWKPLTELSQFFKDLCSTVLRKDHLLQMEQNIPIIL</sequence>
<evidence type="ECO:0000313" key="2">
    <source>
        <dbReference type="Proteomes" id="UP000257109"/>
    </source>
</evidence>
<comment type="caution">
    <text evidence="1">The sequence shown here is derived from an EMBL/GenBank/DDBJ whole genome shotgun (WGS) entry which is preliminary data.</text>
</comment>
<feature type="non-terminal residue" evidence="1">
    <location>
        <position position="1"/>
    </location>
</feature>
<dbReference type="EMBL" id="QJKJ01003090">
    <property type="protein sequence ID" value="RDY00010.1"/>
    <property type="molecule type" value="Genomic_DNA"/>
</dbReference>
<name>A0A371HB67_MUCPR</name>
<feature type="non-terminal residue" evidence="1">
    <location>
        <position position="431"/>
    </location>
</feature>
<gene>
    <name evidence="1" type="ORF">CR513_16860</name>
</gene>
<keyword evidence="2" id="KW-1185">Reference proteome</keyword>
<protein>
    <recommendedName>
        <fullName evidence="3">DUF4218 domain-containing protein</fullName>
    </recommendedName>
</protein>
<proteinExistence type="predicted"/>